<dbReference type="GO" id="GO:0004197">
    <property type="term" value="F:cysteine-type endopeptidase activity"/>
    <property type="evidence" value="ECO:0007669"/>
    <property type="project" value="UniProtKB-UniRule"/>
</dbReference>
<dbReference type="GO" id="GO:0042025">
    <property type="term" value="C:host cell nucleus"/>
    <property type="evidence" value="ECO:0007669"/>
    <property type="project" value="UniProtKB-SubCell"/>
</dbReference>
<evidence type="ECO:0000256" key="1">
    <source>
        <dbReference type="ARBA" id="ARBA00022562"/>
    </source>
</evidence>
<keyword evidence="15" id="KW-1185">Reference proteome</keyword>
<evidence type="ECO:0000256" key="9">
    <source>
        <dbReference type="ARBA" id="ARBA00023157"/>
    </source>
</evidence>
<feature type="active site" evidence="10 12">
    <location>
        <position position="122"/>
    </location>
</feature>
<feature type="active site" evidence="10 12">
    <location>
        <position position="54"/>
    </location>
</feature>
<reference evidence="14 15" key="1">
    <citation type="submission" date="2017-08" db="EMBL/GenBank/DDBJ databases">
        <title>Genomic and phylogenetic analysis of a novel adenovirus found in polar bear (Ursus maritimus).</title>
        <authorList>
            <person name="Boszormenyi K.P."/>
            <person name="Podgorski I.I."/>
            <person name="Sos E."/>
            <person name="Harrach B."/>
        </authorList>
    </citation>
    <scope>NUCLEOTIDE SEQUENCE [LARGE SCALE GENOMIC DNA]</scope>
    <source>
        <strain evidence="14">BK35</strain>
    </source>
</reference>
<protein>
    <recommendedName>
        <fullName evidence="10">Protease</fullName>
        <ecNumber evidence="10">3.4.22.39</ecNumber>
    </recommendedName>
    <alternativeName>
        <fullName evidence="10">Adenain</fullName>
    </alternativeName>
    <alternativeName>
        <fullName evidence="10">Adenovirus protease</fullName>
        <shortName evidence="10">AVP</shortName>
    </alternativeName>
    <alternativeName>
        <fullName evidence="10">Adenovirus proteinase</fullName>
    </alternativeName>
    <alternativeName>
        <fullName evidence="10">Endoprotease</fullName>
    </alternativeName>
</protein>
<dbReference type="Proteomes" id="UP000320134">
    <property type="component" value="Segment"/>
</dbReference>
<name>A0A2Z4QJC5_9ADEN</name>
<evidence type="ECO:0000313" key="14">
    <source>
        <dbReference type="EMBL" id="AXI68660.1"/>
    </source>
</evidence>
<comment type="miscellaneous">
    <text evidence="10">All late proteins expressed from the major late promoter are produced by alternative splicing and alternative polyadenylation of the same gene giving rise to non-overlapping ORFs. A leader sequence is present in the N-terminus of all these mRNAs and is recognized by the viral shutoff protein to provide expression although conventional translation via ribosome scanning from the cap has been shut off in the host cell.</text>
</comment>
<keyword evidence="1 10" id="KW-1048">Host nucleus</keyword>
<dbReference type="SUPFAM" id="SSF54001">
    <property type="entry name" value="Cysteine proteinases"/>
    <property type="match status" value="1"/>
</dbReference>
<sequence length="202" mass="23172">MGSTEEELRYIIRDLGIDSIFLGTFDRTFPGFISKHKTCCAIVNTGTRREGGVHWLAMGWHPRSRTFYMFDPFGFSDDKLKQIYDFEYHTLMKRSAILSTPDRCLTLVTSTQSVQGPDSAACGLFCCLFLYGFKKWPMSAMDNPVINILHGVSNNKLYDPKCQHILENNQKELYAFLSRTSPYFNSKRAMIEANTSFEKGRL</sequence>
<dbReference type="PIRSF" id="PIRSF001218">
    <property type="entry name" value="Protease_ADV"/>
    <property type="match status" value="1"/>
</dbReference>
<dbReference type="EMBL" id="MH115806">
    <property type="protein sequence ID" value="AWY10563.1"/>
    <property type="molecule type" value="Genomic_DNA"/>
</dbReference>
<keyword evidence="3 10" id="KW-0378">Hydrolase</keyword>
<keyword evidence="6 10" id="KW-0946">Virion</keyword>
<evidence type="ECO:0000256" key="10">
    <source>
        <dbReference type="HAMAP-Rule" id="MF_04059"/>
    </source>
</evidence>
<comment type="activity regulation">
    <text evidence="10">Requires DNA and protease cofactor for maximal activation. Inside nascent virions, becomes partially activated by binding to the viral DNA, allowing it to cleave the cofactor that binds to the protease and fully activates it. Actin, like the viral protease cofactor, seems to act as a cofactor in the cleavage of cytokeratin 18 and of actin itself.</text>
</comment>
<feature type="site" description="Cleavage; by autolysis" evidence="10">
    <location>
        <begin position="51"/>
        <end position="52"/>
    </location>
</feature>
<keyword evidence="5 10" id="KW-0068">Autocatalytic cleavage</keyword>
<dbReference type="GO" id="GO:0044423">
    <property type="term" value="C:virion component"/>
    <property type="evidence" value="ECO:0007669"/>
    <property type="project" value="UniProtKB-UniRule"/>
</dbReference>
<evidence type="ECO:0000256" key="4">
    <source>
        <dbReference type="ARBA" id="ARBA00022807"/>
    </source>
</evidence>
<accession>A0A2Z4QJC5</accession>
<keyword evidence="2 10" id="KW-0645">Protease</keyword>
<evidence type="ECO:0000256" key="5">
    <source>
        <dbReference type="ARBA" id="ARBA00022813"/>
    </source>
</evidence>
<evidence type="ECO:0000256" key="11">
    <source>
        <dbReference type="PIRNR" id="PIRNR001218"/>
    </source>
</evidence>
<evidence type="ECO:0000256" key="12">
    <source>
        <dbReference type="PIRSR" id="PIRSR001218-1"/>
    </source>
</evidence>
<comment type="function">
    <text evidence="10">Cleaves viral precursor proteins (pTP, pIIIa, pVI, pVII, pVIII, and pX) inside newly assembled particles giving rise to mature virions. Protease complexed to its cofactor slides along the viral DNA to specifically locate and cleave the viral precursors. Mature virions have a weakened organization compared to the unmature virions, thereby facilitating subsequent uncoating. Without maturation, the particle lacks infectivity and is unable to uncoat. Late in adenovirus infection, in the cytoplasm, may participate in the cytoskeleton destruction. Cleaves host cell cytoskeletal keratins K7 and K18.</text>
</comment>
<comment type="subcellular location">
    <subcellularLocation>
        <location evidence="10">Virion</location>
    </subcellularLocation>
    <subcellularLocation>
        <location evidence="10">Host nucleus</location>
    </subcellularLocation>
    <text evidence="10">Present in about 10 copies per virion.</text>
</comment>
<evidence type="ECO:0000313" key="13">
    <source>
        <dbReference type="EMBL" id="AWY10563.1"/>
    </source>
</evidence>
<comment type="similarity">
    <text evidence="10 11">Belongs to the peptidase C5 family.</text>
</comment>
<dbReference type="Pfam" id="PF00770">
    <property type="entry name" value="Peptidase_C5"/>
    <property type="match status" value="1"/>
</dbReference>
<feature type="active site" evidence="10 12">
    <location>
        <position position="71"/>
    </location>
</feature>
<proteinExistence type="evidence at transcript level"/>
<dbReference type="Gene3D" id="3.40.395.10">
    <property type="entry name" value="Adenoviral Proteinase, Chain A"/>
    <property type="match status" value="1"/>
</dbReference>
<keyword evidence="8 10" id="KW-0238">DNA-binding</keyword>
<dbReference type="InterPro" id="IPR000855">
    <property type="entry name" value="Peptidase_C5"/>
</dbReference>
<reference evidence="13 16" key="2">
    <citation type="submission" date="2018-03" db="EMBL/GenBank/DDBJ databases">
        <title>A Novel Divergent Polar Bear Associated Mastadenovirus Recovered from a Deceased Juvenile Polar Bear.</title>
        <authorList>
            <person name="Dayaram A."/>
            <person name="Tsangaras K."/>
            <person name="Azab W."/>
            <person name="Pavulraj S."/>
            <person name="Groenke N."/>
            <person name="Wibbelt G."/>
            <person name="Sicks F."/>
            <person name="Osterrieder N."/>
            <person name="Greenwood A.D."/>
        </authorList>
    </citation>
    <scope>NUCLEOTIDE SEQUENCE [LARGE SCALE GENOMIC DNA]</scope>
    <source>
        <strain evidence="13 16">Fritz</strain>
    </source>
</reference>
<keyword evidence="4 10" id="KW-0788">Thiol protease</keyword>
<evidence type="ECO:0000313" key="15">
    <source>
        <dbReference type="Proteomes" id="UP000289830"/>
    </source>
</evidence>
<dbReference type="GO" id="GO:0003677">
    <property type="term" value="F:DNA binding"/>
    <property type="evidence" value="ECO:0007669"/>
    <property type="project" value="UniProtKB-UniRule"/>
</dbReference>
<evidence type="ECO:0000256" key="8">
    <source>
        <dbReference type="ARBA" id="ARBA00023125"/>
    </source>
</evidence>
<keyword evidence="7 10" id="KW-0426">Late protein</keyword>
<evidence type="ECO:0000256" key="6">
    <source>
        <dbReference type="ARBA" id="ARBA00022844"/>
    </source>
</evidence>
<dbReference type="InterPro" id="IPR038765">
    <property type="entry name" value="Papain-like_cys_pep_sf"/>
</dbReference>
<evidence type="ECO:0000313" key="16">
    <source>
        <dbReference type="Proteomes" id="UP000320134"/>
    </source>
</evidence>
<keyword evidence="9 10" id="KW-1015">Disulfide bond</keyword>
<comment type="subunit">
    <text evidence="10">Interacts with protease cofactor pVI-C; this interaction is necessary for protease activation.</text>
</comment>
<comment type="induction">
    <text evidence="10">Expressed in the late phase of the viral replicative cycle.</text>
</comment>
<dbReference type="Proteomes" id="UP000289830">
    <property type="component" value="Segment"/>
</dbReference>
<evidence type="ECO:0000256" key="2">
    <source>
        <dbReference type="ARBA" id="ARBA00022670"/>
    </source>
</evidence>
<comment type="catalytic activity">
    <reaction evidence="10 11">
        <text>Cleaves proteins of the adenovirus and its host cell at two consensus sites: -Yaa-Xaa-Gly-Gly-|-Xaa- and -Yaa-Xaa-Gly-Xaa-|-Gly- (in which Yaa is Met, Ile or Leu, and Xaa is any amino acid).</text>
        <dbReference type="EC" id="3.4.22.39"/>
    </reaction>
</comment>
<evidence type="ECO:0000256" key="7">
    <source>
        <dbReference type="ARBA" id="ARBA00022921"/>
    </source>
</evidence>
<dbReference type="HAMAP" id="MF_04059">
    <property type="entry name" value="ADV_PRO"/>
    <property type="match status" value="1"/>
</dbReference>
<dbReference type="EC" id="3.4.22.39" evidence="10"/>
<gene>
    <name evidence="10" type="primary">L3</name>
</gene>
<dbReference type="GO" id="GO:0006508">
    <property type="term" value="P:proteolysis"/>
    <property type="evidence" value="ECO:0007669"/>
    <property type="project" value="UniProtKB-KW"/>
</dbReference>
<dbReference type="EMBL" id="MF773580">
    <property type="protein sequence ID" value="AXI68660.1"/>
    <property type="molecule type" value="Genomic_DNA"/>
</dbReference>
<feature type="disulfide bond" description="Interchain (with C-10 in cleaved protease cofactor pVI-C)" evidence="10">
    <location>
        <position position="104"/>
    </location>
</feature>
<organism evidence="13 16">
    <name type="scientific">Polar bear adenovirus 1</name>
    <dbReference type="NCBI Taxonomy" id="2250215"/>
    <lineage>
        <taxon>Viruses</taxon>
        <taxon>Varidnaviria</taxon>
        <taxon>Bamfordvirae</taxon>
        <taxon>Preplasmiviricota</taxon>
        <taxon>Polisuviricotina</taxon>
        <taxon>Pharingeaviricetes</taxon>
        <taxon>Rowavirales</taxon>
        <taxon>Adenoviridae</taxon>
        <taxon>Mastadenovirus</taxon>
        <taxon>Mastadenovirus ursi</taxon>
        <taxon>Polar bear mastadenovirus A</taxon>
    </lineage>
</organism>
<dbReference type="PRINTS" id="PR00703">
    <property type="entry name" value="ADVENDOPTASE"/>
</dbReference>
<evidence type="ECO:0000256" key="3">
    <source>
        <dbReference type="ARBA" id="ARBA00022801"/>
    </source>
</evidence>